<keyword evidence="1" id="KW-0472">Membrane</keyword>
<dbReference type="GO" id="GO:0016757">
    <property type="term" value="F:glycosyltransferase activity"/>
    <property type="evidence" value="ECO:0007669"/>
    <property type="project" value="InterPro"/>
</dbReference>
<gene>
    <name evidence="3" type="ORF">NliqN6_1373</name>
</gene>
<protein>
    <recommendedName>
        <fullName evidence="2">Glycosyltransferase 61 catalytic domain-containing protein</fullName>
    </recommendedName>
</protein>
<comment type="caution">
    <text evidence="3">The sequence shown here is derived from an EMBL/GenBank/DDBJ whole genome shotgun (WGS) entry which is preliminary data.</text>
</comment>
<name>A0A8H3YEQ5_9TREE</name>
<evidence type="ECO:0000313" key="3">
    <source>
        <dbReference type="EMBL" id="GHJ84971.1"/>
    </source>
</evidence>
<proteinExistence type="predicted"/>
<dbReference type="Proteomes" id="UP000620104">
    <property type="component" value="Unassembled WGS sequence"/>
</dbReference>
<sequence length="475" mass="54257">MKSINYGNRTRFNILIRVGVGALGAILLWTYPNWNALCSSDDPACHVSLDTIPRRPLETTVLAHAPGFTVLEHAYWRNHTWYFVSSKKWAFPEIRHVVTNAPWYDEETRWDDSVARVVTPKEAINLDLDVRNVEVVQGSSIFFNDKVYLGHFYHLVGEMFMGAWAAYTSILQDPVLNSDSQMQTPWIRTRQATVDRLPEVRRLIFGHAPPDLVYDHAGMNSFFFNGVFPAAEWEFEEDWNARADSHRVYRFDRVTIADRRSGHMGVGFGKPMDPAFDSLERPMDWISSLKNRILRNYAGKISPNLPDKPVVTYLSRQTAAHRHLTDKAHKDLIASLKALEKEGVAEVRIEEFTDADPKDEQVAKLSRTAIFVSLHGNGLTNLIWMTPDVHGRSTVFEIQQKGMFMDDYAVLTEALGMEHWIIGGRAQGIDFCQRRTCGIRGIDDGIRVGKKEYDLDIPELVRRIRQRLLAPSQSA</sequence>
<dbReference type="InterPro" id="IPR049625">
    <property type="entry name" value="Glyco_transf_61_cat"/>
</dbReference>
<reference evidence="3" key="1">
    <citation type="submission" date="2020-07" db="EMBL/GenBank/DDBJ databases">
        <title>Draft Genome Sequence of a Deep-Sea Yeast, Naganishia (Cryptococcus) liquefaciens strain N6.</title>
        <authorList>
            <person name="Han Y.W."/>
            <person name="Kajitani R."/>
            <person name="Morimoto H."/>
            <person name="Parhat M."/>
            <person name="Tsubouchi H."/>
            <person name="Bakenova O."/>
            <person name="Ogata M."/>
            <person name="Argunhan B."/>
            <person name="Aoki R."/>
            <person name="Kajiwara S."/>
            <person name="Itoh T."/>
            <person name="Iwasaki H."/>
        </authorList>
    </citation>
    <scope>NUCLEOTIDE SEQUENCE</scope>
    <source>
        <strain evidence="3">N6</strain>
    </source>
</reference>
<feature type="transmembrane region" description="Helical" evidence="1">
    <location>
        <begin position="12"/>
        <end position="31"/>
    </location>
</feature>
<evidence type="ECO:0000259" key="2">
    <source>
        <dbReference type="Pfam" id="PF04577"/>
    </source>
</evidence>
<organism evidence="3 4">
    <name type="scientific">Naganishia liquefaciens</name>
    <dbReference type="NCBI Taxonomy" id="104408"/>
    <lineage>
        <taxon>Eukaryota</taxon>
        <taxon>Fungi</taxon>
        <taxon>Dikarya</taxon>
        <taxon>Basidiomycota</taxon>
        <taxon>Agaricomycotina</taxon>
        <taxon>Tremellomycetes</taxon>
        <taxon>Filobasidiales</taxon>
        <taxon>Filobasidiaceae</taxon>
        <taxon>Naganishia</taxon>
    </lineage>
</organism>
<dbReference type="OrthoDB" id="529273at2759"/>
<accession>A0A8H3YEQ5</accession>
<evidence type="ECO:0000256" key="1">
    <source>
        <dbReference type="SAM" id="Phobius"/>
    </source>
</evidence>
<dbReference type="Pfam" id="PF04577">
    <property type="entry name" value="Glyco_transf_61"/>
    <property type="match status" value="1"/>
</dbReference>
<keyword evidence="1" id="KW-0812">Transmembrane</keyword>
<dbReference type="AlphaFoldDB" id="A0A8H3YEQ5"/>
<keyword evidence="4" id="KW-1185">Reference proteome</keyword>
<dbReference type="EMBL" id="BLZA01000010">
    <property type="protein sequence ID" value="GHJ84971.1"/>
    <property type="molecule type" value="Genomic_DNA"/>
</dbReference>
<evidence type="ECO:0000313" key="4">
    <source>
        <dbReference type="Proteomes" id="UP000620104"/>
    </source>
</evidence>
<keyword evidence="1" id="KW-1133">Transmembrane helix</keyword>
<feature type="domain" description="Glycosyltransferase 61 catalytic" evidence="2">
    <location>
        <begin position="296"/>
        <end position="388"/>
    </location>
</feature>